<dbReference type="InterPro" id="IPR003661">
    <property type="entry name" value="HisK_dim/P_dom"/>
</dbReference>
<dbReference type="SMART" id="SM00304">
    <property type="entry name" value="HAMP"/>
    <property type="match status" value="1"/>
</dbReference>
<dbReference type="SMART" id="SM00387">
    <property type="entry name" value="HATPase_c"/>
    <property type="match status" value="1"/>
</dbReference>
<dbReference type="PROSITE" id="PS50885">
    <property type="entry name" value="HAMP"/>
    <property type="match status" value="1"/>
</dbReference>
<evidence type="ECO:0000256" key="10">
    <source>
        <dbReference type="ARBA" id="ARBA00023136"/>
    </source>
</evidence>
<feature type="transmembrane region" description="Helical" evidence="11">
    <location>
        <begin position="176"/>
        <end position="199"/>
    </location>
</feature>
<evidence type="ECO:0000256" key="3">
    <source>
        <dbReference type="ARBA" id="ARBA00012438"/>
    </source>
</evidence>
<accession>A0A6I4MKM5</accession>
<evidence type="ECO:0000259" key="13">
    <source>
        <dbReference type="PROSITE" id="PS50885"/>
    </source>
</evidence>
<evidence type="ECO:0000256" key="8">
    <source>
        <dbReference type="ARBA" id="ARBA00022989"/>
    </source>
</evidence>
<keyword evidence="8 11" id="KW-1133">Transmembrane helix</keyword>
<comment type="caution">
    <text evidence="14">The sequence shown here is derived from an EMBL/GenBank/DDBJ whole genome shotgun (WGS) entry which is preliminary data.</text>
</comment>
<proteinExistence type="predicted"/>
<evidence type="ECO:0000256" key="11">
    <source>
        <dbReference type="SAM" id="Phobius"/>
    </source>
</evidence>
<evidence type="ECO:0000256" key="6">
    <source>
        <dbReference type="ARBA" id="ARBA00022692"/>
    </source>
</evidence>
<evidence type="ECO:0000256" key="2">
    <source>
        <dbReference type="ARBA" id="ARBA00004236"/>
    </source>
</evidence>
<name>A0A6I4MKM5_9ACTN</name>
<comment type="catalytic activity">
    <reaction evidence="1">
        <text>ATP + protein L-histidine = ADP + protein N-phospho-L-histidine.</text>
        <dbReference type="EC" id="2.7.13.3"/>
    </reaction>
</comment>
<gene>
    <name evidence="14" type="ORF">F8568_033180</name>
</gene>
<dbReference type="PANTHER" id="PTHR45436">
    <property type="entry name" value="SENSOR HISTIDINE KINASE YKOH"/>
    <property type="match status" value="1"/>
</dbReference>
<keyword evidence="10 11" id="KW-0472">Membrane</keyword>
<dbReference type="InterPro" id="IPR050428">
    <property type="entry name" value="TCS_sensor_his_kinase"/>
</dbReference>
<dbReference type="PROSITE" id="PS50109">
    <property type="entry name" value="HIS_KIN"/>
    <property type="match status" value="1"/>
</dbReference>
<dbReference type="Gene3D" id="3.30.565.10">
    <property type="entry name" value="Histidine kinase-like ATPase, C-terminal domain"/>
    <property type="match status" value="1"/>
</dbReference>
<dbReference type="AlphaFoldDB" id="A0A6I4MKM5"/>
<dbReference type="InterPro" id="IPR005467">
    <property type="entry name" value="His_kinase_dom"/>
</dbReference>
<evidence type="ECO:0000259" key="12">
    <source>
        <dbReference type="PROSITE" id="PS50109"/>
    </source>
</evidence>
<dbReference type="PANTHER" id="PTHR45436:SF5">
    <property type="entry name" value="SENSOR HISTIDINE KINASE TRCS"/>
    <property type="match status" value="1"/>
</dbReference>
<keyword evidence="6 11" id="KW-0812">Transmembrane</keyword>
<dbReference type="SMART" id="SM00388">
    <property type="entry name" value="HisKA"/>
    <property type="match status" value="1"/>
</dbReference>
<dbReference type="Gene3D" id="6.10.340.10">
    <property type="match status" value="1"/>
</dbReference>
<keyword evidence="4" id="KW-0597">Phosphoprotein</keyword>
<dbReference type="Proteomes" id="UP000462055">
    <property type="component" value="Unassembled WGS sequence"/>
</dbReference>
<dbReference type="InterPro" id="IPR003660">
    <property type="entry name" value="HAMP_dom"/>
</dbReference>
<dbReference type="Gene3D" id="1.10.287.130">
    <property type="match status" value="1"/>
</dbReference>
<evidence type="ECO:0000313" key="15">
    <source>
        <dbReference type="Proteomes" id="UP000462055"/>
    </source>
</evidence>
<protein>
    <recommendedName>
        <fullName evidence="3">histidine kinase</fullName>
        <ecNumber evidence="3">2.7.13.3</ecNumber>
    </recommendedName>
</protein>
<keyword evidence="15" id="KW-1185">Reference proteome</keyword>
<dbReference type="InterPro" id="IPR004358">
    <property type="entry name" value="Sig_transdc_His_kin-like_C"/>
</dbReference>
<evidence type="ECO:0000313" key="14">
    <source>
        <dbReference type="EMBL" id="MWA05135.1"/>
    </source>
</evidence>
<feature type="transmembrane region" description="Helical" evidence="11">
    <location>
        <begin position="32"/>
        <end position="55"/>
    </location>
</feature>
<dbReference type="SUPFAM" id="SSF47384">
    <property type="entry name" value="Homodimeric domain of signal transducing histidine kinase"/>
    <property type="match status" value="1"/>
</dbReference>
<evidence type="ECO:0000256" key="4">
    <source>
        <dbReference type="ARBA" id="ARBA00022553"/>
    </source>
</evidence>
<dbReference type="Pfam" id="PF02518">
    <property type="entry name" value="HATPase_c"/>
    <property type="match status" value="1"/>
</dbReference>
<dbReference type="InterPro" id="IPR036097">
    <property type="entry name" value="HisK_dim/P_sf"/>
</dbReference>
<evidence type="ECO:0000256" key="1">
    <source>
        <dbReference type="ARBA" id="ARBA00000085"/>
    </source>
</evidence>
<dbReference type="EC" id="2.7.13.3" evidence="3"/>
<dbReference type="CDD" id="cd00082">
    <property type="entry name" value="HisKA"/>
    <property type="match status" value="1"/>
</dbReference>
<keyword evidence="9" id="KW-0902">Two-component regulatory system</keyword>
<dbReference type="PRINTS" id="PR00344">
    <property type="entry name" value="BCTRLSENSOR"/>
</dbReference>
<sequence length="472" mass="51868">MTTLGGADVTQGRSERVEYWRNRLLVSVRGRATIITVAFAALFLTVILVLGMLLVRDWLERREADKAERTTERITFDILRGQADLGLTTRPDETGLVQIVSPDGRRVLAASPPARGKPPLASVPLPSGNLLIDRRACPGSISGCAWIFGLRVVNRSPWGPGVMVVSAEPLPGLLNVWGLPLSLVALLLVLLALVAWWTWHTIGRAFAPIDRIRRELSDLDARDLRQRVFVPHTHGEIQALGETVNATLQRLEEATDRERRFISDASHDLRNPIAGLHVQLEMALDEADEESRPLLRSALRDAERLNDIVIDLLELSRLDARAPQPVEPVDLAEAARREVDRRGDGVRVAARLEPGVVVRANPVRIARVLGNLLSNAERHAASGVEVTVRRDGATAVLQVLDDGHGIPPDQRERVFERFARLAESRERDPQGTGLGLPIAREIVEIYGGTLTIADSERGACFVMRLPLAPDGG</sequence>
<comment type="subcellular location">
    <subcellularLocation>
        <location evidence="2">Cell membrane</location>
    </subcellularLocation>
</comment>
<evidence type="ECO:0000256" key="5">
    <source>
        <dbReference type="ARBA" id="ARBA00022679"/>
    </source>
</evidence>
<dbReference type="Pfam" id="PF00672">
    <property type="entry name" value="HAMP"/>
    <property type="match status" value="1"/>
</dbReference>
<dbReference type="InterPro" id="IPR003594">
    <property type="entry name" value="HATPase_dom"/>
</dbReference>
<dbReference type="EMBL" id="WBMS02000034">
    <property type="protein sequence ID" value="MWA05135.1"/>
    <property type="molecule type" value="Genomic_DNA"/>
</dbReference>
<evidence type="ECO:0000256" key="7">
    <source>
        <dbReference type="ARBA" id="ARBA00022777"/>
    </source>
</evidence>
<organism evidence="14 15">
    <name type="scientific">Actinomadura physcomitrii</name>
    <dbReference type="NCBI Taxonomy" id="2650748"/>
    <lineage>
        <taxon>Bacteria</taxon>
        <taxon>Bacillati</taxon>
        <taxon>Actinomycetota</taxon>
        <taxon>Actinomycetes</taxon>
        <taxon>Streptosporangiales</taxon>
        <taxon>Thermomonosporaceae</taxon>
        <taxon>Actinomadura</taxon>
    </lineage>
</organism>
<dbReference type="GO" id="GO:0000155">
    <property type="term" value="F:phosphorelay sensor kinase activity"/>
    <property type="evidence" value="ECO:0007669"/>
    <property type="project" value="InterPro"/>
</dbReference>
<dbReference type="CDD" id="cd00075">
    <property type="entry name" value="HATPase"/>
    <property type="match status" value="1"/>
</dbReference>
<keyword evidence="7" id="KW-0418">Kinase</keyword>
<keyword evidence="5" id="KW-0808">Transferase</keyword>
<dbReference type="Pfam" id="PF00512">
    <property type="entry name" value="HisKA"/>
    <property type="match status" value="1"/>
</dbReference>
<evidence type="ECO:0000256" key="9">
    <source>
        <dbReference type="ARBA" id="ARBA00023012"/>
    </source>
</evidence>
<reference evidence="14" key="1">
    <citation type="submission" date="2019-12" db="EMBL/GenBank/DDBJ databases">
        <title>Actinomadura physcomitrii sp. nov., a novel actinomycete isolated from moss [Physcomitrium sphaericum (Ludw) Fuernr].</title>
        <authorList>
            <person name="Zhuang X."/>
        </authorList>
    </citation>
    <scope>NUCLEOTIDE SEQUENCE [LARGE SCALE GENOMIC DNA]</scope>
    <source>
        <strain evidence="14">LD22</strain>
    </source>
</reference>
<feature type="domain" description="HAMP" evidence="13">
    <location>
        <begin position="203"/>
        <end position="256"/>
    </location>
</feature>
<feature type="domain" description="Histidine kinase" evidence="12">
    <location>
        <begin position="264"/>
        <end position="469"/>
    </location>
</feature>
<dbReference type="SUPFAM" id="SSF55874">
    <property type="entry name" value="ATPase domain of HSP90 chaperone/DNA topoisomerase II/histidine kinase"/>
    <property type="match status" value="1"/>
</dbReference>
<dbReference type="InterPro" id="IPR036890">
    <property type="entry name" value="HATPase_C_sf"/>
</dbReference>
<dbReference type="GO" id="GO:0005886">
    <property type="term" value="C:plasma membrane"/>
    <property type="evidence" value="ECO:0007669"/>
    <property type="project" value="UniProtKB-SubCell"/>
</dbReference>